<keyword evidence="1 4" id="KW-0732">Signal</keyword>
<proteinExistence type="predicted"/>
<evidence type="ECO:0000256" key="2">
    <source>
        <dbReference type="SAM" id="MobiDB-lite"/>
    </source>
</evidence>
<evidence type="ECO:0000256" key="1">
    <source>
        <dbReference type="ARBA" id="ARBA00022729"/>
    </source>
</evidence>
<evidence type="ECO:0008006" key="9">
    <source>
        <dbReference type="Google" id="ProtNLM"/>
    </source>
</evidence>
<dbReference type="GO" id="GO:0045597">
    <property type="term" value="P:positive regulation of cell differentiation"/>
    <property type="evidence" value="ECO:0007669"/>
    <property type="project" value="TreeGrafter"/>
</dbReference>
<dbReference type="Proteomes" id="UP000007151">
    <property type="component" value="Unassembled WGS sequence"/>
</dbReference>
<dbReference type="InParanoid" id="A0A212FB22"/>
<dbReference type="InterPro" id="IPR013783">
    <property type="entry name" value="Ig-like_fold"/>
</dbReference>
<dbReference type="eggNOG" id="ENOG502QPX6">
    <property type="taxonomic scope" value="Eukaryota"/>
</dbReference>
<keyword evidence="3" id="KW-1133">Transmembrane helix</keyword>
<dbReference type="InterPro" id="IPR001007">
    <property type="entry name" value="VWF_dom"/>
</dbReference>
<name>A0A212FB22_DANPL</name>
<feature type="transmembrane region" description="Helical" evidence="3">
    <location>
        <begin position="1398"/>
        <end position="1424"/>
    </location>
</feature>
<keyword evidence="3" id="KW-0812">Transmembrane</keyword>
<feature type="region of interest" description="Disordered" evidence="2">
    <location>
        <begin position="982"/>
        <end position="1021"/>
    </location>
</feature>
<feature type="domain" description="VWFC" evidence="5">
    <location>
        <begin position="268"/>
        <end position="331"/>
    </location>
</feature>
<dbReference type="FunCoup" id="A0A212FB22">
    <property type="interactions" value="57"/>
</dbReference>
<reference evidence="7 8" key="1">
    <citation type="journal article" date="2011" name="Cell">
        <title>The monarch butterfly genome yields insights into long-distance migration.</title>
        <authorList>
            <person name="Zhan S."/>
            <person name="Merlin C."/>
            <person name="Boore J.L."/>
            <person name="Reppert S.M."/>
        </authorList>
    </citation>
    <scope>NUCLEOTIDE SEQUENCE [LARGE SCALE GENOMIC DNA]</scope>
    <source>
        <strain evidence="7">F-2</strain>
    </source>
</reference>
<feature type="signal peptide" evidence="4">
    <location>
        <begin position="1"/>
        <end position="19"/>
    </location>
</feature>
<dbReference type="InterPro" id="IPR003961">
    <property type="entry name" value="FN3_dom"/>
</dbReference>
<feature type="domain" description="Fibronectin type-III" evidence="6">
    <location>
        <begin position="1176"/>
        <end position="1273"/>
    </location>
</feature>
<evidence type="ECO:0000256" key="4">
    <source>
        <dbReference type="SAM" id="SignalP"/>
    </source>
</evidence>
<dbReference type="SMART" id="SM00214">
    <property type="entry name" value="VWC"/>
    <property type="match status" value="4"/>
</dbReference>
<dbReference type="PROSITE" id="PS50853">
    <property type="entry name" value="FN3"/>
    <property type="match status" value="1"/>
</dbReference>
<dbReference type="InterPro" id="IPR036116">
    <property type="entry name" value="FN3_sf"/>
</dbReference>
<dbReference type="GO" id="GO:0005178">
    <property type="term" value="F:integrin binding"/>
    <property type="evidence" value="ECO:0007669"/>
    <property type="project" value="TreeGrafter"/>
</dbReference>
<organism evidence="7 8">
    <name type="scientific">Danaus plexippus plexippus</name>
    <dbReference type="NCBI Taxonomy" id="278856"/>
    <lineage>
        <taxon>Eukaryota</taxon>
        <taxon>Metazoa</taxon>
        <taxon>Ecdysozoa</taxon>
        <taxon>Arthropoda</taxon>
        <taxon>Hexapoda</taxon>
        <taxon>Insecta</taxon>
        <taxon>Pterygota</taxon>
        <taxon>Neoptera</taxon>
        <taxon>Endopterygota</taxon>
        <taxon>Lepidoptera</taxon>
        <taxon>Glossata</taxon>
        <taxon>Ditrysia</taxon>
        <taxon>Papilionoidea</taxon>
        <taxon>Nymphalidae</taxon>
        <taxon>Danainae</taxon>
        <taxon>Danaini</taxon>
        <taxon>Danaina</taxon>
        <taxon>Danaus</taxon>
        <taxon>Danaus</taxon>
    </lineage>
</organism>
<protein>
    <recommendedName>
        <fullName evidence="9">Epidermal cell surface receptor</fullName>
    </recommendedName>
</protein>
<dbReference type="SUPFAM" id="SSF49265">
    <property type="entry name" value="Fibronectin type III"/>
    <property type="match status" value="1"/>
</dbReference>
<dbReference type="InterPro" id="IPR050941">
    <property type="entry name" value="CCN"/>
</dbReference>
<sequence length="1485" mass="165340">MGVGVFSVALLCAIVCASAAPYTVDCNHEYTDCDNELSKLTSEDDDSPALLPSIASPIVEVTTSLTSSTVTPTRSTPTIEEIATENITAEITTTEANEIKEALKPKPRLLNLSVDELQNFANALHNQSMGTKKVLGDLSDVNLDGDDDDEPRITSNDAKNKQISDKFYTNLQAPFNPLLAVDRSEEIETCKENEVMYKVGERIDRGCEETCVCTPGGHFECSPRCKHPYIRRGRRLDDPLCFESPVDVCCSIVTCATGNRESKPTSVEICKYGNNSHPVGSTWNIGCEQTCACEPNSIVTCKPRCKKLPHSDKCINVQDPKDECCEVQVCDVSQDVHEEHDNMTSTTSSTTEIPKELHDLINSHLPTIRPLVLAEPIGSIKVLQNNSVQVNLMHMNNSEDPIHLLLSSDGGKTYSDIELVYSNLILNLDGGKDYILKTKETGTKFNFTITALDDGNEVPVEERYNETKIGCYHEGQFYAVGEEFKIHCAEVCECTGDETRECAPMICPSHVGLELVSRSCVEWEPSPPPQPPNCCPRTARCLSDGTCHYKGHFVPNWSEVPLSVSGCEQRCFCENGIVDCQEACNPLPSLPPQSLRCPPMHRPAPVNISDEDCCKQWGCVPHVGKTNSSTFQTHGILTHEPNIMNYVTPMTFEPPSTSSFLPTPSLNTEKDFFKPITSVKSSFPKILKSLVPNIKNNETYKLILDQPTKHILGNNITVFTPEDFNSPFKTIQPEPPLVTHTYTGTPHLSNSFKNPYASMTHDHNTHNSVNVIISDGKLHNIIEQEKLMDTPKKNSLNGHDALINQIFDNPFMRNNPTSQSGSIRLFTPNDESKKIPQTANKYVEMNELKNPTTKNIQAPSQKNYTFSAPYQIHESFKNLKDKQKSYIDRTAITIMKNTRPKELNTDVWRKLPSNHVLLKEPNPYETVLLRAVPNPKIGMKSTYVPNTKNIPKIPNKSYSSLDLEHLLNQMEIQSEVNRNLGRSADKSHGTAAVGQSPKGSPTSFLPTIPPDNQYPQDEIPDYDQNNIHRPDYPIQFGSSGLPIGFPVPQGFDNENKKLSVLSIQSDSSTSIKMLFGLASVLVGLRGSVDLRYTDTANEDITQWQSQVFAPADEILTTPRLEFRLTGLKPSTTYKIRGKLYLHNLKMEPESEIYTVRTQDLTPASIVLPLEEKRREIDAKLTVLDVNDTTAQVSWRHFTEDELQLIDGIQVRYRPTGTPIYSMTELLHHSRSHAELRELRPGSRYEASLVLIPPPRSTTELIDPGMVEFTTAPFIDPYNWSIVIESRAIGSEAVELTWRGVPDPAERWVRVYRAAHACGDVGKEHDALKLAARDSPPTITLSGLEPDSRCRVWLELFLTNGKVKTSNVLDIHTKSVDSPEPIDNIVEASTIAGRHKGDYYGALVVVGVLAALGALATTLLLLVLVRRHRPRSVPITSVPSAPRESSLPPYDNPAYKLELQQETMGMNIMSFNFCFYFVTSLSLVPQ</sequence>
<accession>A0A212FB22</accession>
<keyword evidence="3" id="KW-0472">Membrane</keyword>
<dbReference type="PROSITE" id="PS50184">
    <property type="entry name" value="VWFC_2"/>
    <property type="match status" value="2"/>
</dbReference>
<evidence type="ECO:0000259" key="5">
    <source>
        <dbReference type="PROSITE" id="PS50184"/>
    </source>
</evidence>
<gene>
    <name evidence="7" type="ORF">KGM_204178</name>
</gene>
<dbReference type="STRING" id="278856.A0A212FB22"/>
<evidence type="ECO:0000313" key="7">
    <source>
        <dbReference type="EMBL" id="OWR50931.1"/>
    </source>
</evidence>
<keyword evidence="8" id="KW-1185">Reference proteome</keyword>
<dbReference type="GO" id="GO:0007155">
    <property type="term" value="P:cell adhesion"/>
    <property type="evidence" value="ECO:0007669"/>
    <property type="project" value="TreeGrafter"/>
</dbReference>
<dbReference type="EMBL" id="AGBW02009389">
    <property type="protein sequence ID" value="OWR50931.1"/>
    <property type="molecule type" value="Genomic_DNA"/>
</dbReference>
<evidence type="ECO:0000259" key="6">
    <source>
        <dbReference type="PROSITE" id="PS50853"/>
    </source>
</evidence>
<evidence type="ECO:0000256" key="3">
    <source>
        <dbReference type="SAM" id="Phobius"/>
    </source>
</evidence>
<dbReference type="PANTHER" id="PTHR11348:SF34">
    <property type="entry name" value="EPIDERMAL CELL SURFACE RECEPTOR-RELATED"/>
    <property type="match status" value="1"/>
</dbReference>
<dbReference type="GO" id="GO:0005615">
    <property type="term" value="C:extracellular space"/>
    <property type="evidence" value="ECO:0007669"/>
    <property type="project" value="TreeGrafter"/>
</dbReference>
<dbReference type="KEGG" id="dpl:KGM_204178"/>
<dbReference type="Gene3D" id="2.60.40.10">
    <property type="entry name" value="Immunoglobulins"/>
    <property type="match status" value="1"/>
</dbReference>
<feature type="domain" description="VWFC" evidence="5">
    <location>
        <begin position="469"/>
        <end position="542"/>
    </location>
</feature>
<feature type="chain" id="PRO_5012352083" description="Epidermal cell surface receptor" evidence="4">
    <location>
        <begin position="20"/>
        <end position="1485"/>
    </location>
</feature>
<comment type="caution">
    <text evidence="7">The sequence shown here is derived from an EMBL/GenBank/DDBJ whole genome shotgun (WGS) entry which is preliminary data.</text>
</comment>
<dbReference type="PANTHER" id="PTHR11348">
    <property type="entry name" value="CONNECTIVE TISSUE GROWTH FACTOR-RELATED"/>
    <property type="match status" value="1"/>
</dbReference>
<evidence type="ECO:0000313" key="8">
    <source>
        <dbReference type="Proteomes" id="UP000007151"/>
    </source>
</evidence>
<dbReference type="CDD" id="cd00063">
    <property type="entry name" value="FN3"/>
    <property type="match status" value="1"/>
</dbReference>